<gene>
    <name evidence="8" type="ORF">CLFO_19890</name>
</gene>
<keyword evidence="4" id="KW-0067">ATP-binding</keyword>
<evidence type="ECO:0008006" key="10">
    <source>
        <dbReference type="Google" id="ProtNLM"/>
    </source>
</evidence>
<evidence type="ECO:0000259" key="6">
    <source>
        <dbReference type="Pfam" id="PF04263"/>
    </source>
</evidence>
<proteinExistence type="predicted"/>
<protein>
    <recommendedName>
        <fullName evidence="10">Thiamin pyrophosphokinase</fullName>
    </recommendedName>
</protein>
<evidence type="ECO:0000256" key="2">
    <source>
        <dbReference type="ARBA" id="ARBA00022741"/>
    </source>
</evidence>
<dbReference type="InterPro" id="IPR022215">
    <property type="entry name" value="SteA-like_C"/>
</dbReference>
<dbReference type="AlphaFoldDB" id="A0AAC9RIA9"/>
<dbReference type="RefSeq" id="WP_335617799.1">
    <property type="nucleotide sequence ID" value="NZ_CP017603.1"/>
</dbReference>
<reference evidence="8 9" key="1">
    <citation type="submission" date="2017-03" db="EMBL/GenBank/DDBJ databases">
        <title>Complete sequence of Clostridium formicaceticum DSM 92.</title>
        <authorList>
            <person name="Poehlein A."/>
            <person name="Karl M."/>
            <person name="Bengelsdorf F.R."/>
            <person name="Duerre P."/>
            <person name="Daniel R."/>
        </authorList>
    </citation>
    <scope>NUCLEOTIDE SEQUENCE [LARGE SCALE GENOMIC DNA]</scope>
    <source>
        <strain evidence="8 9">DSM 92</strain>
    </source>
</reference>
<evidence type="ECO:0000256" key="4">
    <source>
        <dbReference type="ARBA" id="ARBA00022840"/>
    </source>
</evidence>
<feature type="domain" description="Thiamin pyrophosphokinase catalytic" evidence="6">
    <location>
        <begin position="194"/>
        <end position="234"/>
    </location>
</feature>
<dbReference type="EMBL" id="CP020559">
    <property type="protein sequence ID" value="ARE87589.1"/>
    <property type="molecule type" value="Genomic_DNA"/>
</dbReference>
<dbReference type="InterPro" id="IPR007371">
    <property type="entry name" value="TPK_catalytic"/>
</dbReference>
<evidence type="ECO:0000256" key="5">
    <source>
        <dbReference type="SAM" id="Phobius"/>
    </source>
</evidence>
<sequence length="374" mass="41559">MMDIRAPVKLDKKTKSLVSRIEEGDIAIIHHRDIDEVAANSLINRKVSAVINCEMSISGRYPNLGPSLLEKAKINIYDVIKGDLFHVLKDGDHIIIKEEKVFFEDKEIATLLELTSTKIQQLLTAAETNLEVELEKFIDNTLTYAHKEKDFILGKLVIPSIKTNLQDKQVLVVVRGQDYRRDLSAILPYIREIKPILIGVDGGGDALLEFGFTPDIIIGDMDSVTDECLKACKEIIVHAYPNGKAPGMERVKQLNLKATLFPAPGTSEDIAMLLAYDKGADLIVAVGTHSNMIDFLEKGRKGMASTFLVRLKVGSKLVDARGVSKLYHSSIKAKHIVWLIFAALTPIVITLSISQPVRNLVKLLMIRFRILLGV</sequence>
<keyword evidence="1" id="KW-0808">Transferase</keyword>
<evidence type="ECO:0000256" key="1">
    <source>
        <dbReference type="ARBA" id="ARBA00022679"/>
    </source>
</evidence>
<keyword evidence="5" id="KW-0812">Transmembrane</keyword>
<dbReference type="NCBIfam" id="NF040608">
    <property type="entry name" value="division_SteA"/>
    <property type="match status" value="1"/>
</dbReference>
<evidence type="ECO:0000313" key="9">
    <source>
        <dbReference type="Proteomes" id="UP000192478"/>
    </source>
</evidence>
<organism evidence="8 9">
    <name type="scientific">Clostridium formicaceticum</name>
    <dbReference type="NCBI Taxonomy" id="1497"/>
    <lineage>
        <taxon>Bacteria</taxon>
        <taxon>Bacillati</taxon>
        <taxon>Bacillota</taxon>
        <taxon>Clostridia</taxon>
        <taxon>Eubacteriales</taxon>
        <taxon>Clostridiaceae</taxon>
        <taxon>Clostridium</taxon>
    </lineage>
</organism>
<dbReference type="SUPFAM" id="SSF63999">
    <property type="entry name" value="Thiamin pyrophosphokinase, catalytic domain"/>
    <property type="match status" value="1"/>
</dbReference>
<name>A0AAC9RIA9_9CLOT</name>
<evidence type="ECO:0000256" key="3">
    <source>
        <dbReference type="ARBA" id="ARBA00022777"/>
    </source>
</evidence>
<evidence type="ECO:0000259" key="7">
    <source>
        <dbReference type="Pfam" id="PF12555"/>
    </source>
</evidence>
<dbReference type="Gene3D" id="3.40.50.10240">
    <property type="entry name" value="Thiamin pyrophosphokinase, catalytic domain"/>
    <property type="match status" value="1"/>
</dbReference>
<dbReference type="InterPro" id="IPR036759">
    <property type="entry name" value="TPK_catalytic_sf"/>
</dbReference>
<dbReference type="GO" id="GO:0016301">
    <property type="term" value="F:kinase activity"/>
    <property type="evidence" value="ECO:0007669"/>
    <property type="project" value="UniProtKB-KW"/>
</dbReference>
<dbReference type="GO" id="GO:0004788">
    <property type="term" value="F:thiamine diphosphokinase activity"/>
    <property type="evidence" value="ECO:0007669"/>
    <property type="project" value="InterPro"/>
</dbReference>
<feature type="domain" description="SteA-like C-terminal" evidence="7">
    <location>
        <begin position="321"/>
        <end position="371"/>
    </location>
</feature>
<dbReference type="GO" id="GO:0009229">
    <property type="term" value="P:thiamine diphosphate biosynthetic process"/>
    <property type="evidence" value="ECO:0007669"/>
    <property type="project" value="InterPro"/>
</dbReference>
<keyword evidence="5" id="KW-0472">Membrane</keyword>
<feature type="transmembrane region" description="Helical" evidence="5">
    <location>
        <begin position="336"/>
        <end position="357"/>
    </location>
</feature>
<dbReference type="Proteomes" id="UP000192478">
    <property type="component" value="Chromosome"/>
</dbReference>
<keyword evidence="5" id="KW-1133">Transmembrane helix</keyword>
<dbReference type="GO" id="GO:0005524">
    <property type="term" value="F:ATP binding"/>
    <property type="evidence" value="ECO:0007669"/>
    <property type="project" value="UniProtKB-KW"/>
</dbReference>
<evidence type="ECO:0000313" key="8">
    <source>
        <dbReference type="EMBL" id="ARE87589.1"/>
    </source>
</evidence>
<accession>A0AAC9RIA9</accession>
<dbReference type="Pfam" id="PF12555">
    <property type="entry name" value="SteA-like_C"/>
    <property type="match status" value="1"/>
</dbReference>
<dbReference type="Pfam" id="PF04263">
    <property type="entry name" value="TPK_catalytic"/>
    <property type="match status" value="1"/>
</dbReference>
<keyword evidence="3" id="KW-0418">Kinase</keyword>
<dbReference type="InterPro" id="IPR047795">
    <property type="entry name" value="Put_SteA-like"/>
</dbReference>
<keyword evidence="2" id="KW-0547">Nucleotide-binding</keyword>